<dbReference type="SUPFAM" id="SSF53300">
    <property type="entry name" value="vWA-like"/>
    <property type="match status" value="1"/>
</dbReference>
<dbReference type="EMBL" id="CP059572">
    <property type="protein sequence ID" value="QXJ25721.1"/>
    <property type="molecule type" value="Genomic_DNA"/>
</dbReference>
<dbReference type="Proteomes" id="UP001049518">
    <property type="component" value="Chromosome"/>
</dbReference>
<dbReference type="RefSeq" id="WP_231331875.1">
    <property type="nucleotide sequence ID" value="NZ_CP059572.1"/>
</dbReference>
<organism evidence="2 3">
    <name type="scientific">Actinomadura graeca</name>
    <dbReference type="NCBI Taxonomy" id="2750812"/>
    <lineage>
        <taxon>Bacteria</taxon>
        <taxon>Bacillati</taxon>
        <taxon>Actinomycetota</taxon>
        <taxon>Actinomycetes</taxon>
        <taxon>Streptosporangiales</taxon>
        <taxon>Thermomonosporaceae</taxon>
        <taxon>Actinomadura</taxon>
    </lineage>
</organism>
<keyword evidence="3" id="KW-1185">Reference proteome</keyword>
<dbReference type="InterPro" id="IPR036465">
    <property type="entry name" value="vWFA_dom_sf"/>
</dbReference>
<evidence type="ECO:0000313" key="2">
    <source>
        <dbReference type="EMBL" id="QXJ25721.1"/>
    </source>
</evidence>
<evidence type="ECO:0000259" key="1">
    <source>
        <dbReference type="PROSITE" id="PS50234"/>
    </source>
</evidence>
<dbReference type="Pfam" id="PF13768">
    <property type="entry name" value="VWA_3"/>
    <property type="match status" value="1"/>
</dbReference>
<gene>
    <name evidence="2" type="ORF">AGRA3207_007250</name>
</gene>
<proteinExistence type="predicted"/>
<name>A0ABX8R5C1_9ACTN</name>
<dbReference type="Gene3D" id="2.60.40.3670">
    <property type="match status" value="1"/>
</dbReference>
<evidence type="ECO:0000313" key="3">
    <source>
        <dbReference type="Proteomes" id="UP001049518"/>
    </source>
</evidence>
<dbReference type="SMART" id="SM00327">
    <property type="entry name" value="VWA"/>
    <property type="match status" value="1"/>
</dbReference>
<dbReference type="Gene3D" id="1.20.120.1690">
    <property type="match status" value="1"/>
</dbReference>
<dbReference type="InterPro" id="IPR051266">
    <property type="entry name" value="CLCR"/>
</dbReference>
<protein>
    <submittedName>
        <fullName evidence="2">VWA domain-containing protein</fullName>
    </submittedName>
</protein>
<reference evidence="2" key="1">
    <citation type="submission" date="2020-07" db="EMBL/GenBank/DDBJ databases">
        <authorList>
            <person name="Tarantini F.S."/>
            <person name="Hong K.W."/>
            <person name="Chan K.G."/>
        </authorList>
    </citation>
    <scope>NUCLEOTIDE SEQUENCE</scope>
    <source>
        <strain evidence="2">32-07</strain>
    </source>
</reference>
<feature type="domain" description="VWFA" evidence="1">
    <location>
        <begin position="44"/>
        <end position="235"/>
    </location>
</feature>
<accession>A0ABX8R5C1</accession>
<dbReference type="PANTHER" id="PTHR10579">
    <property type="entry name" value="CALCIUM-ACTIVATED CHLORIDE CHANNEL REGULATOR"/>
    <property type="match status" value="1"/>
</dbReference>
<sequence>MTAPHRFGLEVRQDPQLFTAATELHAVLEVSAAAAPDAGTSRWSEILIIDCSSSMGARLTPGRRGQKIKEARRATAAAIDVLRDGVCFAVIEGTEEATVIYPETSVLAVASPASRAEAKAAVARSVAYGNTHIGSWLRKADELLRADPSAIQHVLLLTDGCDNAPPGHLEQALAGCESGFVCDALGIGEGWDADQLLKIVSARQGSATAVSPDADLAAYFERTTRAAMRRTVAELRLRVTTTPPATLLGVRQVHPTTSDLTDRVERTGDRTVEVPTGPWGEEVRDYQLTFQVSSADAPLYEDLRVARIDAVVDARPQAAPAAVVVEWGDEPDALTHMDPVSTYYTAHENMSQAVDLGIRAYEDGDHPAAGDAWGRAVRLAWQTGGKDLLAELERFVEILDPRTGVVRIRSGIRPHDINVVKIAVTHTTRGRGEPTPADVPSRTAPWECKCGRRSPASASFCTACGRTPPPEAPGTLGRG</sequence>
<dbReference type="PANTHER" id="PTHR10579:SF43">
    <property type="entry name" value="ZINC FINGER (C3HC4-TYPE RING FINGER) FAMILY PROTEIN"/>
    <property type="match status" value="1"/>
</dbReference>
<dbReference type="CDD" id="cd00198">
    <property type="entry name" value="vWFA"/>
    <property type="match status" value="1"/>
</dbReference>
<dbReference type="PROSITE" id="PS50234">
    <property type="entry name" value="VWFA"/>
    <property type="match status" value="1"/>
</dbReference>
<dbReference type="InterPro" id="IPR002035">
    <property type="entry name" value="VWF_A"/>
</dbReference>
<dbReference type="Gene3D" id="3.40.50.410">
    <property type="entry name" value="von Willebrand factor, type A domain"/>
    <property type="match status" value="1"/>
</dbReference>